<evidence type="ECO:0000313" key="1">
    <source>
        <dbReference type="EMBL" id="KKP03187.1"/>
    </source>
</evidence>
<sequence length="135" mass="14308">MDVELQSLTVTFAGASAKDVGSTHFVSLVWDAQQALAPKSTNYLPVVLQGILSSSVSKTASPRAWQGMAGHGRVWLGRSNKMEQSLDCRSRSIQLAAAGLDDMLPAGAYLTPKHPEEMLPMRVIPGPATAFATGV</sequence>
<comment type="caution">
    <text evidence="1">The sequence shown here is derived from an EMBL/GenBank/DDBJ whole genome shotgun (WGS) entry which is preliminary data.</text>
</comment>
<name>A0A0F9ZSE4_TRIHA</name>
<evidence type="ECO:0000313" key="2">
    <source>
        <dbReference type="Proteomes" id="UP000034112"/>
    </source>
</evidence>
<proteinExistence type="predicted"/>
<dbReference type="Proteomes" id="UP000034112">
    <property type="component" value="Unassembled WGS sequence"/>
</dbReference>
<gene>
    <name evidence="1" type="ORF">THAR02_04706</name>
</gene>
<organism evidence="1 2">
    <name type="scientific">Trichoderma harzianum</name>
    <name type="common">Hypocrea lixii</name>
    <dbReference type="NCBI Taxonomy" id="5544"/>
    <lineage>
        <taxon>Eukaryota</taxon>
        <taxon>Fungi</taxon>
        <taxon>Dikarya</taxon>
        <taxon>Ascomycota</taxon>
        <taxon>Pezizomycotina</taxon>
        <taxon>Sordariomycetes</taxon>
        <taxon>Hypocreomycetidae</taxon>
        <taxon>Hypocreales</taxon>
        <taxon>Hypocreaceae</taxon>
        <taxon>Trichoderma</taxon>
    </lineage>
</organism>
<protein>
    <submittedName>
        <fullName evidence="1">Uncharacterized protein</fullName>
    </submittedName>
</protein>
<reference evidence="2" key="1">
    <citation type="journal article" date="2015" name="Genome Announc.">
        <title>Draft whole-genome sequence of the biocontrol agent Trichoderma harzianum T6776.</title>
        <authorList>
            <person name="Baroncelli R."/>
            <person name="Piaggeschi G."/>
            <person name="Fiorini L."/>
            <person name="Bertolini E."/>
            <person name="Zapparata A."/>
            <person name="Pe M.E."/>
            <person name="Sarrocco S."/>
            <person name="Vannacci G."/>
        </authorList>
    </citation>
    <scope>NUCLEOTIDE SEQUENCE [LARGE SCALE GENOMIC DNA]</scope>
    <source>
        <strain evidence="2">T6776</strain>
    </source>
</reference>
<dbReference type="EMBL" id="JOKZ01000120">
    <property type="protein sequence ID" value="KKP03187.1"/>
    <property type="molecule type" value="Genomic_DNA"/>
</dbReference>
<accession>A0A0F9ZSE4</accession>
<dbReference type="AlphaFoldDB" id="A0A0F9ZSE4"/>